<dbReference type="Pfam" id="PF10185">
    <property type="entry name" value="Mesd"/>
    <property type="match status" value="1"/>
</dbReference>
<dbReference type="PANTHER" id="PTHR17600:SF2">
    <property type="entry name" value="LRP CHAPERONE MESD"/>
    <property type="match status" value="1"/>
</dbReference>
<comment type="subcellular location">
    <subcellularLocation>
        <location evidence="1">Endoplasmic reticulum</location>
    </subcellularLocation>
</comment>
<evidence type="ECO:0000256" key="3">
    <source>
        <dbReference type="ARBA" id="ARBA00022687"/>
    </source>
</evidence>
<evidence type="ECO:0000256" key="7">
    <source>
        <dbReference type="SAM" id="SignalP"/>
    </source>
</evidence>
<keyword evidence="3" id="KW-0879">Wnt signaling pathway</keyword>
<reference evidence="9" key="2">
    <citation type="journal article" date="2021" name="G3 (Bethesda)">
        <title>Genome and transcriptome analysis of the beet armyworm Spodoptera exigua reveals targets for pest control. .</title>
        <authorList>
            <person name="Simon S."/>
            <person name="Breeschoten T."/>
            <person name="Jansen H.J."/>
            <person name="Dirks R.P."/>
            <person name="Schranz M.E."/>
            <person name="Ros V.I.D."/>
        </authorList>
    </citation>
    <scope>NUCLEOTIDE SEQUENCE</scope>
    <source>
        <strain evidence="9">TB_SE_WUR_2020</strain>
    </source>
</reference>
<keyword evidence="4 7" id="KW-0732">Signal</keyword>
<reference evidence="8" key="1">
    <citation type="submission" date="2020-08" db="EMBL/GenBank/DDBJ databases">
        <title>Spodoptera exigua strain:BAW_Kor-Di-RS1 Genome sequencing and assembly.</title>
        <authorList>
            <person name="Kim J."/>
            <person name="Nam H.Y."/>
            <person name="Kwon M."/>
            <person name="Choi J.H."/>
            <person name="Cho S.R."/>
            <person name="Kim G.-H."/>
        </authorList>
    </citation>
    <scope>NUCLEOTIDE SEQUENCE</scope>
    <source>
        <strain evidence="8">BAW_Kor-Di-RS1</strain>
        <tissue evidence="8">Whole-body</tissue>
    </source>
</reference>
<dbReference type="Proteomes" id="UP000814243">
    <property type="component" value="Unassembled WGS sequence"/>
</dbReference>
<dbReference type="InterPro" id="IPR019330">
    <property type="entry name" value="MESD"/>
</dbReference>
<dbReference type="EMBL" id="JACKWZ010000050">
    <property type="protein sequence ID" value="KAF9418794.1"/>
    <property type="molecule type" value="Genomic_DNA"/>
</dbReference>
<evidence type="ECO:0000313" key="8">
    <source>
        <dbReference type="EMBL" id="KAF9418794.1"/>
    </source>
</evidence>
<keyword evidence="10" id="KW-1185">Reference proteome</keyword>
<dbReference type="GO" id="GO:0016055">
    <property type="term" value="P:Wnt signaling pathway"/>
    <property type="evidence" value="ECO:0007669"/>
    <property type="project" value="UniProtKB-KW"/>
</dbReference>
<evidence type="ECO:0000256" key="6">
    <source>
        <dbReference type="ARBA" id="ARBA00023186"/>
    </source>
</evidence>
<feature type="chain" id="PRO_5032531896" description="LDLR chaperone boca" evidence="7">
    <location>
        <begin position="20"/>
        <end position="187"/>
    </location>
</feature>
<accession>A0A835GJ12</accession>
<evidence type="ECO:0000256" key="2">
    <source>
        <dbReference type="ARBA" id="ARBA00011068"/>
    </source>
</evidence>
<dbReference type="EMBL" id="JACEFF010000062">
    <property type="protein sequence ID" value="KAH9644825.1"/>
    <property type="molecule type" value="Genomic_DNA"/>
</dbReference>
<feature type="signal peptide" evidence="7">
    <location>
        <begin position="1"/>
        <end position="19"/>
    </location>
</feature>
<dbReference type="Proteomes" id="UP000648187">
    <property type="component" value="Unassembled WGS sequence"/>
</dbReference>
<dbReference type="GO" id="GO:0006457">
    <property type="term" value="P:protein folding"/>
    <property type="evidence" value="ECO:0007669"/>
    <property type="project" value="InterPro"/>
</dbReference>
<name>A0A835GJ12_SPOEX</name>
<evidence type="ECO:0000256" key="1">
    <source>
        <dbReference type="ARBA" id="ARBA00004240"/>
    </source>
</evidence>
<evidence type="ECO:0008006" key="11">
    <source>
        <dbReference type="Google" id="ProtNLM"/>
    </source>
</evidence>
<dbReference type="Gene3D" id="6.10.250.640">
    <property type="match status" value="1"/>
</dbReference>
<proteinExistence type="inferred from homology"/>
<dbReference type="Gene3D" id="3.30.70.260">
    <property type="match status" value="1"/>
</dbReference>
<protein>
    <recommendedName>
        <fullName evidence="11">LDLR chaperone boca</fullName>
    </recommendedName>
</protein>
<organism evidence="8 10">
    <name type="scientific">Spodoptera exigua</name>
    <name type="common">Beet armyworm</name>
    <name type="synonym">Noctua fulgens</name>
    <dbReference type="NCBI Taxonomy" id="7107"/>
    <lineage>
        <taxon>Eukaryota</taxon>
        <taxon>Metazoa</taxon>
        <taxon>Ecdysozoa</taxon>
        <taxon>Arthropoda</taxon>
        <taxon>Hexapoda</taxon>
        <taxon>Insecta</taxon>
        <taxon>Pterygota</taxon>
        <taxon>Neoptera</taxon>
        <taxon>Endopterygota</taxon>
        <taxon>Lepidoptera</taxon>
        <taxon>Glossata</taxon>
        <taxon>Ditrysia</taxon>
        <taxon>Noctuoidea</taxon>
        <taxon>Noctuidae</taxon>
        <taxon>Amphipyrinae</taxon>
        <taxon>Spodoptera</taxon>
    </lineage>
</organism>
<comment type="similarity">
    <text evidence="2">Belongs to the MESD family.</text>
</comment>
<keyword evidence="6" id="KW-0143">Chaperone</keyword>
<dbReference type="PANTHER" id="PTHR17600">
    <property type="entry name" value="MESODERM DEVELOPMENT CANDIDATE 2"/>
    <property type="match status" value="1"/>
</dbReference>
<evidence type="ECO:0000313" key="9">
    <source>
        <dbReference type="EMBL" id="KAH9644825.1"/>
    </source>
</evidence>
<dbReference type="FunFam" id="3.30.70.260:FF:000031">
    <property type="entry name" value="LDLR chaperone MESD"/>
    <property type="match status" value="1"/>
</dbReference>
<evidence type="ECO:0000256" key="4">
    <source>
        <dbReference type="ARBA" id="ARBA00022729"/>
    </source>
</evidence>
<dbReference type="GO" id="GO:0005783">
    <property type="term" value="C:endoplasmic reticulum"/>
    <property type="evidence" value="ECO:0007669"/>
    <property type="project" value="UniProtKB-SubCell"/>
</dbReference>
<sequence length="187" mass="22008">MNKLFFLLVFSICFSISLAKKAKDEEKPDWAKKDIRDFSDADMERLFDQWEEDEEPLPEDEKPEYLRKPPSIDFTKLDMSDPANVLQATKKGQTLMMFVSVANKPSRARTEELTKIWQTSLWSNHIQVERYLVDDDRAIFMFKDGSQAWTAKEFLLEQEELKDVQLESQTYTGKKPDIKNKSLRDEL</sequence>
<keyword evidence="5" id="KW-0256">Endoplasmic reticulum</keyword>
<evidence type="ECO:0000313" key="10">
    <source>
        <dbReference type="Proteomes" id="UP000648187"/>
    </source>
</evidence>
<evidence type="ECO:0000256" key="5">
    <source>
        <dbReference type="ARBA" id="ARBA00022824"/>
    </source>
</evidence>
<dbReference type="AlphaFoldDB" id="A0A835GJ12"/>
<gene>
    <name evidence="9" type="ORF">HF086_007913</name>
    <name evidence="8" type="ORF">HW555_004461</name>
</gene>
<comment type="caution">
    <text evidence="8">The sequence shown here is derived from an EMBL/GenBank/DDBJ whole genome shotgun (WGS) entry which is preliminary data.</text>
</comment>